<feature type="transmembrane region" description="Helical" evidence="5">
    <location>
        <begin position="64"/>
        <end position="92"/>
    </location>
</feature>
<keyword evidence="7" id="KW-1185">Reference proteome</keyword>
<evidence type="ECO:0000256" key="1">
    <source>
        <dbReference type="ARBA" id="ARBA00004370"/>
    </source>
</evidence>
<dbReference type="RefSeq" id="WP_119885538.1">
    <property type="nucleotide sequence ID" value="NZ_CP067169.1"/>
</dbReference>
<keyword evidence="2 5" id="KW-0812">Transmembrane</keyword>
<dbReference type="Proteomes" id="UP000285530">
    <property type="component" value="Unassembled WGS sequence"/>
</dbReference>
<evidence type="ECO:0000313" key="7">
    <source>
        <dbReference type="Proteomes" id="UP000285530"/>
    </source>
</evidence>
<organism evidence="6 7">
    <name type="scientific">Paracoccus aestuarii</name>
    <dbReference type="NCBI Taxonomy" id="453842"/>
    <lineage>
        <taxon>Bacteria</taxon>
        <taxon>Pseudomonadati</taxon>
        <taxon>Pseudomonadota</taxon>
        <taxon>Alphaproteobacteria</taxon>
        <taxon>Rhodobacterales</taxon>
        <taxon>Paracoccaceae</taxon>
        <taxon>Paracoccus</taxon>
    </lineage>
</organism>
<comment type="caution">
    <text evidence="6">The sequence shown here is derived from an EMBL/GenBank/DDBJ whole genome shotgun (WGS) entry which is preliminary data.</text>
</comment>
<keyword evidence="3 5" id="KW-1133">Transmembrane helix</keyword>
<dbReference type="GO" id="GO:0016020">
    <property type="term" value="C:membrane"/>
    <property type="evidence" value="ECO:0007669"/>
    <property type="project" value="UniProtKB-SubCell"/>
</dbReference>
<keyword evidence="4 5" id="KW-0472">Membrane</keyword>
<evidence type="ECO:0000313" key="6">
    <source>
        <dbReference type="EMBL" id="RJL05938.1"/>
    </source>
</evidence>
<sequence length="133" mass="14148">MGAELTVLALAGLLQTVQFGIFSVLAQKQVGRRTAMGPRDNVSTALSGRAGRFQRAFDNHFEGLIMFTLAVVVVTLGNAGSAFTATCAWIYLAVRILYVPAYVLGWVPGRSIIWIIGFGATVLMILAALASSL</sequence>
<reference evidence="6 7" key="1">
    <citation type="submission" date="2018-09" db="EMBL/GenBank/DDBJ databases">
        <title>Paracoccus onubensis nov. sp. a moderate halophilic bacterium isolated from Gruta de las Maravillas (Aracena, Spain).</title>
        <authorList>
            <person name="Jurado V."/>
            <person name="Gutierrez-Patricio S."/>
            <person name="Gonzalez-Pimentel J.L."/>
            <person name="Laiz L."/>
            <person name="Saiz-Jimenez C."/>
        </authorList>
    </citation>
    <scope>NUCLEOTIDE SEQUENCE [LARGE SCALE GENOMIC DNA]</scope>
    <source>
        <strain evidence="6 7">DSM 19484</strain>
    </source>
</reference>
<protein>
    <submittedName>
        <fullName evidence="6">MAPEG family protein</fullName>
    </submittedName>
</protein>
<dbReference type="InterPro" id="IPR023352">
    <property type="entry name" value="MAPEG-like_dom_sf"/>
</dbReference>
<feature type="transmembrane region" description="Helical" evidence="5">
    <location>
        <begin position="112"/>
        <end position="130"/>
    </location>
</feature>
<accession>A0A418ZZN4</accession>
<dbReference type="Gene3D" id="1.20.120.550">
    <property type="entry name" value="Membrane associated eicosanoid/glutathione metabolism-like domain"/>
    <property type="match status" value="1"/>
</dbReference>
<gene>
    <name evidence="6" type="ORF">D3P06_05155</name>
</gene>
<comment type="subcellular location">
    <subcellularLocation>
        <location evidence="1">Membrane</location>
    </subcellularLocation>
</comment>
<evidence type="ECO:0000256" key="4">
    <source>
        <dbReference type="ARBA" id="ARBA00023136"/>
    </source>
</evidence>
<dbReference type="PANTHER" id="PTHR35371">
    <property type="entry name" value="INNER MEMBRANE PROTEIN"/>
    <property type="match status" value="1"/>
</dbReference>
<dbReference type="AlphaFoldDB" id="A0A418ZZN4"/>
<proteinExistence type="predicted"/>
<evidence type="ECO:0000256" key="5">
    <source>
        <dbReference type="SAM" id="Phobius"/>
    </source>
</evidence>
<name>A0A418ZZN4_9RHOB</name>
<dbReference type="Pfam" id="PF01124">
    <property type="entry name" value="MAPEG"/>
    <property type="match status" value="1"/>
</dbReference>
<evidence type="ECO:0000256" key="3">
    <source>
        <dbReference type="ARBA" id="ARBA00022989"/>
    </source>
</evidence>
<dbReference type="SUPFAM" id="SSF161084">
    <property type="entry name" value="MAPEG domain-like"/>
    <property type="match status" value="1"/>
</dbReference>
<dbReference type="OrthoDB" id="7743618at2"/>
<dbReference type="EMBL" id="QZEV01000015">
    <property type="protein sequence ID" value="RJL05938.1"/>
    <property type="molecule type" value="Genomic_DNA"/>
</dbReference>
<dbReference type="InterPro" id="IPR001129">
    <property type="entry name" value="Membr-assoc_MAPEG"/>
</dbReference>
<dbReference type="PANTHER" id="PTHR35371:SF1">
    <property type="entry name" value="BLR7753 PROTEIN"/>
    <property type="match status" value="1"/>
</dbReference>
<feature type="transmembrane region" description="Helical" evidence="5">
    <location>
        <begin position="6"/>
        <end position="26"/>
    </location>
</feature>
<evidence type="ECO:0000256" key="2">
    <source>
        <dbReference type="ARBA" id="ARBA00022692"/>
    </source>
</evidence>